<dbReference type="PROSITE" id="PS00041">
    <property type="entry name" value="HTH_ARAC_FAMILY_1"/>
    <property type="match status" value="1"/>
</dbReference>
<dbReference type="PANTHER" id="PTHR46796">
    <property type="entry name" value="HTH-TYPE TRANSCRIPTIONAL ACTIVATOR RHAS-RELATED"/>
    <property type="match status" value="1"/>
</dbReference>
<dbReference type="PRINTS" id="PR00032">
    <property type="entry name" value="HTHARAC"/>
</dbReference>
<gene>
    <name evidence="1" type="ORF">SAMN05421630_10419</name>
</gene>
<dbReference type="InterPro" id="IPR035418">
    <property type="entry name" value="AraC-bd_2"/>
</dbReference>
<dbReference type="GO" id="GO:0003700">
    <property type="term" value="F:DNA-binding transcription factor activity"/>
    <property type="evidence" value="ECO:0007669"/>
    <property type="project" value="InterPro"/>
</dbReference>
<dbReference type="InterPro" id="IPR009057">
    <property type="entry name" value="Homeodomain-like_sf"/>
</dbReference>
<reference evidence="1 2" key="1">
    <citation type="submission" date="2016-10" db="EMBL/GenBank/DDBJ databases">
        <authorList>
            <person name="de Groot N.N."/>
        </authorList>
    </citation>
    <scope>NUCLEOTIDE SEQUENCE [LARGE SCALE GENOMIC DNA]</scope>
    <source>
        <strain evidence="1 2">CGMCC 4.5506</strain>
    </source>
</reference>
<dbReference type="InterPro" id="IPR018060">
    <property type="entry name" value="HTH_AraC"/>
</dbReference>
<dbReference type="SMART" id="SM00342">
    <property type="entry name" value="HTH_ARAC"/>
    <property type="match status" value="1"/>
</dbReference>
<dbReference type="STRING" id="530584.SAMN05421630_10419"/>
<dbReference type="EMBL" id="FMZE01000004">
    <property type="protein sequence ID" value="SDC82700.1"/>
    <property type="molecule type" value="Genomic_DNA"/>
</dbReference>
<dbReference type="Pfam" id="PF14525">
    <property type="entry name" value="AraC_binding_2"/>
    <property type="match status" value="1"/>
</dbReference>
<dbReference type="InterPro" id="IPR018062">
    <property type="entry name" value="HTH_AraC-typ_CS"/>
</dbReference>
<dbReference type="GO" id="GO:0043565">
    <property type="term" value="F:sequence-specific DNA binding"/>
    <property type="evidence" value="ECO:0007669"/>
    <property type="project" value="InterPro"/>
</dbReference>
<dbReference type="InterPro" id="IPR020449">
    <property type="entry name" value="Tscrpt_reg_AraC-type_HTH"/>
</dbReference>
<organism evidence="1 2">
    <name type="scientific">Prauserella marina</name>
    <dbReference type="NCBI Taxonomy" id="530584"/>
    <lineage>
        <taxon>Bacteria</taxon>
        <taxon>Bacillati</taxon>
        <taxon>Actinomycetota</taxon>
        <taxon>Actinomycetes</taxon>
        <taxon>Pseudonocardiales</taxon>
        <taxon>Pseudonocardiaceae</taxon>
        <taxon>Prauserella</taxon>
    </lineage>
</organism>
<dbReference type="Proteomes" id="UP000199494">
    <property type="component" value="Unassembled WGS sequence"/>
</dbReference>
<dbReference type="InterPro" id="IPR050204">
    <property type="entry name" value="AraC_XylS_family_regulators"/>
</dbReference>
<sequence length="316" mass="34184">MAVLLDTTDLTRRERPDALITAMHDASGASEVTVEEDVPVRARLELWPFGAAAIFGAATSGVSMTRTAKAARSATAEHIAIGVQAAGVARFRIGSTTRVVPSGEALVVDVSRPFHYQWRGFGAAHSLNLPLDQLTLPAEQVRRAVTRLQHSPLYGLVSRHIRDLAANAEALSASPMAPALGAASIELARALIATAIDGTPGCRDVVEQTLLTQIRAYVRQHLGDPGLTPDGIARALAISPRHLYRVCATAGFRLEQWIITSRLANAKAELVDPRSRHRSLAAIARRWGFTDPTHFTRRFRAAYGLLPSEWRREGGS</sequence>
<dbReference type="AlphaFoldDB" id="A0A222VX21"/>
<keyword evidence="2" id="KW-1185">Reference proteome</keyword>
<dbReference type="Pfam" id="PF12833">
    <property type="entry name" value="HTH_18"/>
    <property type="match status" value="1"/>
</dbReference>
<keyword evidence="1" id="KW-0238">DNA-binding</keyword>
<evidence type="ECO:0000313" key="1">
    <source>
        <dbReference type="EMBL" id="SDC82700.1"/>
    </source>
</evidence>
<dbReference type="SUPFAM" id="SSF46689">
    <property type="entry name" value="Homeodomain-like"/>
    <property type="match status" value="1"/>
</dbReference>
<proteinExistence type="predicted"/>
<evidence type="ECO:0000313" key="2">
    <source>
        <dbReference type="Proteomes" id="UP000199494"/>
    </source>
</evidence>
<dbReference type="KEGG" id="pmad:BAY61_29580"/>
<dbReference type="PROSITE" id="PS01124">
    <property type="entry name" value="HTH_ARAC_FAMILY_2"/>
    <property type="match status" value="1"/>
</dbReference>
<dbReference type="PANTHER" id="PTHR46796:SF6">
    <property type="entry name" value="ARAC SUBFAMILY"/>
    <property type="match status" value="1"/>
</dbReference>
<name>A0A222VX21_9PSEU</name>
<accession>A0A222VX21</accession>
<dbReference type="Gene3D" id="1.10.10.60">
    <property type="entry name" value="Homeodomain-like"/>
    <property type="match status" value="1"/>
</dbReference>
<protein>
    <submittedName>
        <fullName evidence="1">AraC-type DNA-binding protein</fullName>
    </submittedName>
</protein>
<dbReference type="RefSeq" id="WP_170140165.1">
    <property type="nucleotide sequence ID" value="NZ_CP016353.1"/>
</dbReference>